<dbReference type="Proteomes" id="UP000003980">
    <property type="component" value="Unassembled WGS sequence"/>
</dbReference>
<evidence type="ECO:0000256" key="1">
    <source>
        <dbReference type="SAM" id="MobiDB-lite"/>
    </source>
</evidence>
<feature type="region of interest" description="Disordered" evidence="1">
    <location>
        <begin position="27"/>
        <end position="60"/>
    </location>
</feature>
<protein>
    <submittedName>
        <fullName evidence="2">Uncharacterized protein</fullName>
    </submittedName>
</protein>
<dbReference type="EMBL" id="JH597761">
    <property type="protein sequence ID" value="EHP69732.1"/>
    <property type="molecule type" value="Genomic_DNA"/>
</dbReference>
<reference evidence="2 3" key="1">
    <citation type="submission" date="2012-01" db="EMBL/GenBank/DDBJ databases">
        <title>Improved High-Quality Draft sequence of Metallosphaera yellowstonensis MK1.</title>
        <authorList>
            <consortium name="US DOE Joint Genome Institute"/>
            <person name="Lucas S."/>
            <person name="Han J."/>
            <person name="Cheng J.-F."/>
            <person name="Goodwin L."/>
            <person name="Pitluck S."/>
            <person name="Peters L."/>
            <person name="Teshima H."/>
            <person name="Detter J.C."/>
            <person name="Han C."/>
            <person name="Tapia R."/>
            <person name="Land M."/>
            <person name="Hauser L."/>
            <person name="Kyrpides N."/>
            <person name="Kozubal M."/>
            <person name="Macur R.E."/>
            <person name="Jay Z."/>
            <person name="Inskeep W."/>
            <person name="Woyke T."/>
        </authorList>
    </citation>
    <scope>NUCLEOTIDE SEQUENCE [LARGE SCALE GENOMIC DNA]</scope>
    <source>
        <strain evidence="2 3">MK1</strain>
    </source>
</reference>
<keyword evidence="3" id="KW-1185">Reference proteome</keyword>
<name>H2C3Y9_9CREN</name>
<proteinExistence type="predicted"/>
<organism evidence="2 3">
    <name type="scientific">Metallosphaera yellowstonensis MK1</name>
    <dbReference type="NCBI Taxonomy" id="671065"/>
    <lineage>
        <taxon>Archaea</taxon>
        <taxon>Thermoproteota</taxon>
        <taxon>Thermoprotei</taxon>
        <taxon>Sulfolobales</taxon>
        <taxon>Sulfolobaceae</taxon>
        <taxon>Metallosphaera</taxon>
    </lineage>
</organism>
<feature type="compositionally biased region" description="Polar residues" evidence="1">
    <location>
        <begin position="38"/>
        <end position="51"/>
    </location>
</feature>
<sequence length="60" mass="6804">MVVGYGLAVIRLPWMRGRWSRERHATTNGFPAPWDFGESTNYPKPSSSSRATVDDNRLAH</sequence>
<accession>H2C3Y9</accession>
<evidence type="ECO:0000313" key="2">
    <source>
        <dbReference type="EMBL" id="EHP69732.1"/>
    </source>
</evidence>
<dbReference type="STRING" id="671065.MetMK1DRAFT_00002340"/>
<dbReference type="HOGENOM" id="CLU_2930274_0_0_2"/>
<dbReference type="AlphaFoldDB" id="H2C3Y9"/>
<gene>
    <name evidence="2" type="ORF">MetMK1DRAFT_00002340</name>
</gene>
<evidence type="ECO:0000313" key="3">
    <source>
        <dbReference type="Proteomes" id="UP000003980"/>
    </source>
</evidence>